<dbReference type="GO" id="GO:0071949">
    <property type="term" value="F:FAD binding"/>
    <property type="evidence" value="ECO:0007669"/>
    <property type="project" value="InterPro"/>
</dbReference>
<evidence type="ECO:0000256" key="4">
    <source>
        <dbReference type="ARBA" id="ARBA00022827"/>
    </source>
</evidence>
<dbReference type="PANTHER" id="PTHR10909:SF390">
    <property type="entry name" value="PEROXISOMAL ACYL-COENZYME A OXIDASE 3"/>
    <property type="match status" value="1"/>
</dbReference>
<gene>
    <name evidence="7" type="ORF">RI129_006490</name>
</gene>
<dbReference type="SUPFAM" id="SSF56645">
    <property type="entry name" value="Acyl-CoA dehydrogenase NM domain-like"/>
    <property type="match status" value="1"/>
</dbReference>
<dbReference type="GO" id="GO:0005504">
    <property type="term" value="F:fatty acid binding"/>
    <property type="evidence" value="ECO:0007669"/>
    <property type="project" value="TreeGrafter"/>
</dbReference>
<dbReference type="Gene3D" id="2.40.110.10">
    <property type="entry name" value="Butyryl-CoA Dehydrogenase, subunit A, domain 2"/>
    <property type="match status" value="1"/>
</dbReference>
<dbReference type="GO" id="GO:0016402">
    <property type="term" value="F:pristanoyl-CoA oxidase activity"/>
    <property type="evidence" value="ECO:0007669"/>
    <property type="project" value="TreeGrafter"/>
</dbReference>
<dbReference type="InterPro" id="IPR006091">
    <property type="entry name" value="Acyl-CoA_Oxase/DH_mid-dom"/>
</dbReference>
<evidence type="ECO:0000313" key="7">
    <source>
        <dbReference type="EMBL" id="KAK5645190.1"/>
    </source>
</evidence>
<organism evidence="7 8">
    <name type="scientific">Pyrocoelia pectoralis</name>
    <dbReference type="NCBI Taxonomy" id="417401"/>
    <lineage>
        <taxon>Eukaryota</taxon>
        <taxon>Metazoa</taxon>
        <taxon>Ecdysozoa</taxon>
        <taxon>Arthropoda</taxon>
        <taxon>Hexapoda</taxon>
        <taxon>Insecta</taxon>
        <taxon>Pterygota</taxon>
        <taxon>Neoptera</taxon>
        <taxon>Endopterygota</taxon>
        <taxon>Coleoptera</taxon>
        <taxon>Polyphaga</taxon>
        <taxon>Elateriformia</taxon>
        <taxon>Elateroidea</taxon>
        <taxon>Lampyridae</taxon>
        <taxon>Lampyrinae</taxon>
        <taxon>Pyrocoelia</taxon>
    </lineage>
</organism>
<accession>A0AAN7VAT9</accession>
<keyword evidence="3" id="KW-0285">Flavoprotein</keyword>
<name>A0AAN7VAT9_9COLE</name>
<feature type="domain" description="Acyl-CoA oxidase/dehydrogenase middle" evidence="6">
    <location>
        <begin position="137"/>
        <end position="247"/>
    </location>
</feature>
<evidence type="ECO:0000256" key="5">
    <source>
        <dbReference type="SAM" id="Phobius"/>
    </source>
</evidence>
<evidence type="ECO:0000256" key="2">
    <source>
        <dbReference type="ARBA" id="ARBA00005189"/>
    </source>
</evidence>
<dbReference type="InterPro" id="IPR046373">
    <property type="entry name" value="Acyl-CoA_Oxase/DH_mid-dom_sf"/>
</dbReference>
<protein>
    <recommendedName>
        <fullName evidence="6">Acyl-CoA oxidase/dehydrogenase middle domain-containing protein</fullName>
    </recommendedName>
</protein>
<evidence type="ECO:0000256" key="1">
    <source>
        <dbReference type="ARBA" id="ARBA00001974"/>
    </source>
</evidence>
<evidence type="ECO:0000313" key="8">
    <source>
        <dbReference type="Proteomes" id="UP001329430"/>
    </source>
</evidence>
<dbReference type="GO" id="GO:0005777">
    <property type="term" value="C:peroxisome"/>
    <property type="evidence" value="ECO:0007669"/>
    <property type="project" value="InterPro"/>
</dbReference>
<dbReference type="GO" id="GO:0033540">
    <property type="term" value="P:fatty acid beta-oxidation using acyl-CoA oxidase"/>
    <property type="evidence" value="ECO:0007669"/>
    <property type="project" value="TreeGrafter"/>
</dbReference>
<keyword evidence="5" id="KW-1133">Transmembrane helix</keyword>
<dbReference type="Proteomes" id="UP001329430">
    <property type="component" value="Chromosome 4"/>
</dbReference>
<comment type="cofactor">
    <cofactor evidence="1">
        <name>FAD</name>
        <dbReference type="ChEBI" id="CHEBI:57692"/>
    </cofactor>
</comment>
<dbReference type="EMBL" id="JAVRBK010000004">
    <property type="protein sequence ID" value="KAK5645190.1"/>
    <property type="molecule type" value="Genomic_DNA"/>
</dbReference>
<dbReference type="InterPro" id="IPR012258">
    <property type="entry name" value="Acyl-CoA_oxidase"/>
</dbReference>
<dbReference type="InterPro" id="IPR009100">
    <property type="entry name" value="AcylCoA_DH/oxidase_NM_dom_sf"/>
</dbReference>
<proteinExistence type="predicted"/>
<dbReference type="PANTHER" id="PTHR10909">
    <property type="entry name" value="ELECTRON TRANSPORT OXIDOREDUCTASE"/>
    <property type="match status" value="1"/>
</dbReference>
<comment type="caution">
    <text evidence="7">The sequence shown here is derived from an EMBL/GenBank/DDBJ whole genome shotgun (WGS) entry which is preliminary data.</text>
</comment>
<feature type="transmembrane region" description="Helical" evidence="5">
    <location>
        <begin position="84"/>
        <end position="110"/>
    </location>
</feature>
<keyword evidence="4" id="KW-0274">FAD</keyword>
<dbReference type="Pfam" id="PF02770">
    <property type="entry name" value="Acyl-CoA_dh_M"/>
    <property type="match status" value="1"/>
</dbReference>
<keyword evidence="5" id="KW-0472">Membrane</keyword>
<evidence type="ECO:0000256" key="3">
    <source>
        <dbReference type="ARBA" id="ARBA00022630"/>
    </source>
</evidence>
<keyword evidence="8" id="KW-1185">Reference proteome</keyword>
<keyword evidence="5" id="KW-0812">Transmembrane</keyword>
<reference evidence="7 8" key="1">
    <citation type="journal article" date="2024" name="Insects">
        <title>An Improved Chromosome-Level Genome Assembly of the Firefly Pyrocoelia pectoralis.</title>
        <authorList>
            <person name="Fu X."/>
            <person name="Meyer-Rochow V.B."/>
            <person name="Ballantyne L."/>
            <person name="Zhu X."/>
        </authorList>
    </citation>
    <scope>NUCLEOTIDE SEQUENCE [LARGE SCALE GENOMIC DNA]</scope>
    <source>
        <strain evidence="7">XCY_ONT2</strain>
    </source>
</reference>
<evidence type="ECO:0000259" key="6">
    <source>
        <dbReference type="Pfam" id="PF02770"/>
    </source>
</evidence>
<dbReference type="GO" id="GO:0055088">
    <property type="term" value="P:lipid homeostasis"/>
    <property type="evidence" value="ECO:0007669"/>
    <property type="project" value="TreeGrafter"/>
</dbReference>
<dbReference type="AlphaFoldDB" id="A0AAN7VAT9"/>
<sequence>MSKVRHFAKKSSLNYEQLRTFVYSKETLDVQNKITQELRKWGVSCSQSLDNKQIEKYRKRSVINFLNSFNIVQSYKDMSSDEDVTVMLICLLALFDPSASILIAVSSIAFRKVIKFMGTRKHLHYCDAAFSGEIIGAFCLTEIGHGSNIKLLQTTATYDNINDEFVINTPTFEAAKCWSENLGILATHIILYARLITPDGEEHGLHGFIVSIRNAKTLLPHPGITISNIGEKLALNGSDHGFLVFNNYRIPHEGLLNKFADVTKEGVYSMHKDEHQQLFTSFAILVTQRISLISIYSGYSLPITLSLRYAAKSLGNQSYQYRLIPYVAMGYVGIMFAKKLREMEGRYIDYQNDSENVKSFLFGIEMLMVTSASKWLYTTLSRHYSSDCFEASQKHAYLQSTY</sequence>
<comment type="pathway">
    <text evidence="2">Lipid metabolism.</text>
</comment>
<dbReference type="FunFam" id="2.40.110.10:FF:000005">
    <property type="entry name" value="Acyl-coenzyme A oxidase"/>
    <property type="match status" value="1"/>
</dbReference>